<comment type="caution">
    <text evidence="1">The sequence shown here is derived from an EMBL/GenBank/DDBJ whole genome shotgun (WGS) entry which is preliminary data.</text>
</comment>
<organism evidence="1 2">
    <name type="scientific">Paramuricea clavata</name>
    <name type="common">Red gorgonian</name>
    <name type="synonym">Violescent sea-whip</name>
    <dbReference type="NCBI Taxonomy" id="317549"/>
    <lineage>
        <taxon>Eukaryota</taxon>
        <taxon>Metazoa</taxon>
        <taxon>Cnidaria</taxon>
        <taxon>Anthozoa</taxon>
        <taxon>Octocorallia</taxon>
        <taxon>Malacalcyonacea</taxon>
        <taxon>Plexauridae</taxon>
        <taxon>Paramuricea</taxon>
    </lineage>
</organism>
<proteinExistence type="predicted"/>
<gene>
    <name evidence="1" type="ORF">PACLA_8A033298</name>
</gene>
<dbReference type="AlphaFoldDB" id="A0A6S7HGG6"/>
<dbReference type="OrthoDB" id="5959238at2759"/>
<sequence>MERESGLTKAPVLFPFLIEEPKSAHQDAFHLTGVMTKWSEKQSRLIKDAFPPNKNVLHDRERILKGFHSTSHKEAKNYSCPNIVDMSSIIFCHDSHVSKNSRPRRIINGFFPNKIRSTQASLVNDGASQNRGRTAVQSQVGMCLGGKKDSANLTGLRGNHQSKTRFLHGPNSSTCHPEDRFDVCGSHWPVRNASPSPWLQRYKIKKRATTSYALQKSAQNEEGIESRPKKRSQVYMNLSNAVILDAF</sequence>
<keyword evidence="2" id="KW-1185">Reference proteome</keyword>
<protein>
    <submittedName>
        <fullName evidence="1">Uncharacterized protein</fullName>
    </submittedName>
</protein>
<name>A0A6S7HGG6_PARCT</name>
<accession>A0A6S7HGG6</accession>
<evidence type="ECO:0000313" key="2">
    <source>
        <dbReference type="Proteomes" id="UP001152795"/>
    </source>
</evidence>
<dbReference type="Proteomes" id="UP001152795">
    <property type="component" value="Unassembled WGS sequence"/>
</dbReference>
<evidence type="ECO:0000313" key="1">
    <source>
        <dbReference type="EMBL" id="CAB4002323.1"/>
    </source>
</evidence>
<dbReference type="EMBL" id="CACRXK020004322">
    <property type="protein sequence ID" value="CAB4002323.1"/>
    <property type="molecule type" value="Genomic_DNA"/>
</dbReference>
<reference evidence="1" key="1">
    <citation type="submission" date="2020-04" db="EMBL/GenBank/DDBJ databases">
        <authorList>
            <person name="Alioto T."/>
            <person name="Alioto T."/>
            <person name="Gomez Garrido J."/>
        </authorList>
    </citation>
    <scope>NUCLEOTIDE SEQUENCE</scope>
    <source>
        <strain evidence="1">A484AB</strain>
    </source>
</reference>